<sequence length="91" mass="10232">MGWDTFDYPKRAPSSLAFQEWKHLLGNNFVLFPSSEEPDEKKLLAEDAALASAQLLDGDMQVNQAAYNYNAWYQATRVPKCHIHGSFAAVV</sequence>
<gene>
    <name evidence="1" type="ORF">WISP_01209</name>
</gene>
<evidence type="ECO:0000313" key="1">
    <source>
        <dbReference type="EMBL" id="KAJ7428503.1"/>
    </source>
</evidence>
<evidence type="ECO:0000313" key="2">
    <source>
        <dbReference type="Proteomes" id="UP001145742"/>
    </source>
</evidence>
<dbReference type="EMBL" id="WHWB01027517">
    <property type="protein sequence ID" value="KAJ7428503.1"/>
    <property type="molecule type" value="Genomic_DNA"/>
</dbReference>
<proteinExistence type="predicted"/>
<accession>A0ABQ9DUL3</accession>
<organism evidence="1 2">
    <name type="scientific">Willisornis vidua</name>
    <name type="common">Xingu scale-backed antbird</name>
    <dbReference type="NCBI Taxonomy" id="1566151"/>
    <lineage>
        <taxon>Eukaryota</taxon>
        <taxon>Metazoa</taxon>
        <taxon>Chordata</taxon>
        <taxon>Craniata</taxon>
        <taxon>Vertebrata</taxon>
        <taxon>Euteleostomi</taxon>
        <taxon>Archelosauria</taxon>
        <taxon>Archosauria</taxon>
        <taxon>Dinosauria</taxon>
        <taxon>Saurischia</taxon>
        <taxon>Theropoda</taxon>
        <taxon>Coelurosauria</taxon>
        <taxon>Aves</taxon>
        <taxon>Neognathae</taxon>
        <taxon>Neoaves</taxon>
        <taxon>Telluraves</taxon>
        <taxon>Australaves</taxon>
        <taxon>Passeriformes</taxon>
        <taxon>Thamnophilidae</taxon>
        <taxon>Willisornis</taxon>
    </lineage>
</organism>
<dbReference type="Proteomes" id="UP001145742">
    <property type="component" value="Unassembled WGS sequence"/>
</dbReference>
<name>A0ABQ9DUL3_9PASS</name>
<protein>
    <submittedName>
        <fullName evidence="1">Uncharacterized protein</fullName>
    </submittedName>
</protein>
<reference evidence="1" key="1">
    <citation type="submission" date="2019-10" db="EMBL/GenBank/DDBJ databases">
        <authorList>
            <person name="Soares A.E.R."/>
            <person name="Aleixo A."/>
            <person name="Schneider P."/>
            <person name="Miyaki C.Y."/>
            <person name="Schneider M.P."/>
            <person name="Mello C."/>
            <person name="Vasconcelos A.T.R."/>
        </authorList>
    </citation>
    <scope>NUCLEOTIDE SEQUENCE</scope>
    <source>
        <tissue evidence="1">Muscle</tissue>
    </source>
</reference>
<keyword evidence="2" id="KW-1185">Reference proteome</keyword>
<comment type="caution">
    <text evidence="1">The sequence shown here is derived from an EMBL/GenBank/DDBJ whole genome shotgun (WGS) entry which is preliminary data.</text>
</comment>